<dbReference type="AlphaFoldDB" id="A0AA48GYL9"/>
<keyword evidence="1" id="KW-0732">Signal</keyword>
<reference evidence="3" key="1">
    <citation type="journal article" date="2023" name="Int. J. Syst. Evol. Microbiol.">
        <title>Mesoterricola silvestris gen. nov., sp. nov., Mesoterricola sediminis sp. nov., Geothrix oryzae sp. nov., Geothrix edaphica sp. nov., Geothrix rubra sp. nov., and Geothrix limicola sp. nov., six novel members of Acidobacteriota isolated from soils.</title>
        <authorList>
            <person name="Itoh H."/>
            <person name="Sugisawa Y."/>
            <person name="Mise K."/>
            <person name="Xu Z."/>
            <person name="Kuniyasu M."/>
            <person name="Ushijima N."/>
            <person name="Kawano K."/>
            <person name="Kobayashi E."/>
            <person name="Shiratori Y."/>
            <person name="Masuda Y."/>
            <person name="Senoo K."/>
        </authorList>
    </citation>
    <scope>NUCLEOTIDE SEQUENCE</scope>
    <source>
        <strain evidence="3">W786</strain>
    </source>
</reference>
<feature type="domain" description="Phosphatidic acid phosphatase type 2/haloperoxidase" evidence="2">
    <location>
        <begin position="125"/>
        <end position="223"/>
    </location>
</feature>
<evidence type="ECO:0000256" key="1">
    <source>
        <dbReference type="SAM" id="SignalP"/>
    </source>
</evidence>
<dbReference type="PROSITE" id="PS51257">
    <property type="entry name" value="PROKAR_LIPOPROTEIN"/>
    <property type="match status" value="1"/>
</dbReference>
<gene>
    <name evidence="3" type="ORF">METESE_29830</name>
</gene>
<dbReference type="InterPro" id="IPR036938">
    <property type="entry name" value="PAP2/HPO_sf"/>
</dbReference>
<sequence length="237" mass="26258">MIKILSLPLLALACAAQAPLSAQGCNAALMDVTAANTAVQRYGHLRDGAMREEVAVMLWLQRTRTQADIARVRFDSTPTLECFTEELAHDPNPGLIMPHRPYRAADHPRTRALLAHAREDLLPLVSALRNYYARPRPYVTYPAILPVEEKLTTPSFPSSTAALGCVYAQILSQFRPDLREALCEKGCQLGADRVLAGSHYPSDVLGGEMLGKAFATAWINQPEHRQLIKEVCEAEWR</sequence>
<feature type="signal peptide" evidence="1">
    <location>
        <begin position="1"/>
        <end position="18"/>
    </location>
</feature>
<dbReference type="SUPFAM" id="SSF48317">
    <property type="entry name" value="Acid phosphatase/Vanadium-dependent haloperoxidase"/>
    <property type="match status" value="1"/>
</dbReference>
<evidence type="ECO:0000259" key="2">
    <source>
        <dbReference type="Pfam" id="PF01569"/>
    </source>
</evidence>
<feature type="chain" id="PRO_5041299656" description="Phosphatidic acid phosphatase type 2/haloperoxidase domain-containing protein" evidence="1">
    <location>
        <begin position="19"/>
        <end position="237"/>
    </location>
</feature>
<dbReference type="Pfam" id="PF01569">
    <property type="entry name" value="PAP2"/>
    <property type="match status" value="1"/>
</dbReference>
<accession>A0AA48GYL9</accession>
<evidence type="ECO:0000313" key="3">
    <source>
        <dbReference type="EMBL" id="BDU78025.1"/>
    </source>
</evidence>
<name>A0AA48GYL9_9BACT</name>
<dbReference type="Gene3D" id="1.20.144.10">
    <property type="entry name" value="Phosphatidic acid phosphatase type 2/haloperoxidase"/>
    <property type="match status" value="1"/>
</dbReference>
<proteinExistence type="predicted"/>
<protein>
    <recommendedName>
        <fullName evidence="2">Phosphatidic acid phosphatase type 2/haloperoxidase domain-containing protein</fullName>
    </recommendedName>
</protein>
<dbReference type="RefSeq" id="WP_243333841.1">
    <property type="nucleotide sequence ID" value="NZ_AP027081.1"/>
</dbReference>
<evidence type="ECO:0000313" key="4">
    <source>
        <dbReference type="Proteomes" id="UP001228113"/>
    </source>
</evidence>
<keyword evidence="4" id="KW-1185">Reference proteome</keyword>
<dbReference type="InterPro" id="IPR000326">
    <property type="entry name" value="PAP2/HPO"/>
</dbReference>
<dbReference type="EMBL" id="AP027081">
    <property type="protein sequence ID" value="BDU78025.1"/>
    <property type="molecule type" value="Genomic_DNA"/>
</dbReference>
<dbReference type="Proteomes" id="UP001228113">
    <property type="component" value="Chromosome"/>
</dbReference>
<organism evidence="3 4">
    <name type="scientific">Mesoterricola sediminis</name>
    <dbReference type="NCBI Taxonomy" id="2927980"/>
    <lineage>
        <taxon>Bacteria</taxon>
        <taxon>Pseudomonadati</taxon>
        <taxon>Acidobacteriota</taxon>
        <taxon>Holophagae</taxon>
        <taxon>Holophagales</taxon>
        <taxon>Holophagaceae</taxon>
        <taxon>Mesoterricola</taxon>
    </lineage>
</organism>
<dbReference type="KEGG" id="msea:METESE_29830"/>